<feature type="region of interest" description="Disordered" evidence="1">
    <location>
        <begin position="453"/>
        <end position="509"/>
    </location>
</feature>
<dbReference type="GO" id="GO:0005829">
    <property type="term" value="C:cytosol"/>
    <property type="evidence" value="ECO:0007669"/>
    <property type="project" value="TreeGrafter"/>
</dbReference>
<evidence type="ECO:0000313" key="3">
    <source>
        <dbReference type="Proteomes" id="UP001168821"/>
    </source>
</evidence>
<name>A0AA38I347_9CUCU</name>
<feature type="region of interest" description="Disordered" evidence="1">
    <location>
        <begin position="58"/>
        <end position="89"/>
    </location>
</feature>
<dbReference type="Gene3D" id="2.130.10.10">
    <property type="entry name" value="YVTN repeat-like/Quinoprotein amine dehydrogenase"/>
    <property type="match status" value="1"/>
</dbReference>
<organism evidence="2 3">
    <name type="scientific">Zophobas morio</name>
    <dbReference type="NCBI Taxonomy" id="2755281"/>
    <lineage>
        <taxon>Eukaryota</taxon>
        <taxon>Metazoa</taxon>
        <taxon>Ecdysozoa</taxon>
        <taxon>Arthropoda</taxon>
        <taxon>Hexapoda</taxon>
        <taxon>Insecta</taxon>
        <taxon>Pterygota</taxon>
        <taxon>Neoptera</taxon>
        <taxon>Endopterygota</taxon>
        <taxon>Coleoptera</taxon>
        <taxon>Polyphaga</taxon>
        <taxon>Cucujiformia</taxon>
        <taxon>Tenebrionidae</taxon>
        <taxon>Zophobas</taxon>
    </lineage>
</organism>
<feature type="region of interest" description="Disordered" evidence="1">
    <location>
        <begin position="1"/>
        <end position="31"/>
    </location>
</feature>
<dbReference type="EMBL" id="JALNTZ010000006">
    <property type="protein sequence ID" value="KAJ3648302.1"/>
    <property type="molecule type" value="Genomic_DNA"/>
</dbReference>
<feature type="compositionally biased region" description="Basic and acidic residues" evidence="1">
    <location>
        <begin position="1"/>
        <end position="12"/>
    </location>
</feature>
<dbReference type="PANTHER" id="PTHR14435">
    <property type="entry name" value="ZINC FINGER PROTEIN 106"/>
    <property type="match status" value="1"/>
</dbReference>
<proteinExistence type="predicted"/>
<dbReference type="InterPro" id="IPR015943">
    <property type="entry name" value="WD40/YVTN_repeat-like_dom_sf"/>
</dbReference>
<reference evidence="2" key="1">
    <citation type="journal article" date="2023" name="G3 (Bethesda)">
        <title>Whole genome assemblies of Zophobas morio and Tenebrio molitor.</title>
        <authorList>
            <person name="Kaur S."/>
            <person name="Stinson S.A."/>
            <person name="diCenzo G.C."/>
        </authorList>
    </citation>
    <scope>NUCLEOTIDE SEQUENCE</scope>
    <source>
        <strain evidence="2">QUZm001</strain>
    </source>
</reference>
<dbReference type="GO" id="GO:0003723">
    <property type="term" value="F:RNA binding"/>
    <property type="evidence" value="ECO:0007669"/>
    <property type="project" value="InterPro"/>
</dbReference>
<feature type="region of interest" description="Disordered" evidence="1">
    <location>
        <begin position="312"/>
        <end position="360"/>
    </location>
</feature>
<dbReference type="GO" id="GO:0016020">
    <property type="term" value="C:membrane"/>
    <property type="evidence" value="ECO:0007669"/>
    <property type="project" value="TreeGrafter"/>
</dbReference>
<dbReference type="AlphaFoldDB" id="A0AA38I347"/>
<evidence type="ECO:0000313" key="2">
    <source>
        <dbReference type="EMBL" id="KAJ3648302.1"/>
    </source>
</evidence>
<feature type="compositionally biased region" description="Basic and acidic residues" evidence="1">
    <location>
        <begin position="470"/>
        <end position="481"/>
    </location>
</feature>
<keyword evidence="3" id="KW-1185">Reference proteome</keyword>
<feature type="compositionally biased region" description="Low complexity" evidence="1">
    <location>
        <begin position="490"/>
        <end position="505"/>
    </location>
</feature>
<feature type="region of interest" description="Disordered" evidence="1">
    <location>
        <begin position="108"/>
        <end position="140"/>
    </location>
</feature>
<evidence type="ECO:0008006" key="4">
    <source>
        <dbReference type="Google" id="ProtNLM"/>
    </source>
</evidence>
<dbReference type="SUPFAM" id="SSF50978">
    <property type="entry name" value="WD40 repeat-like"/>
    <property type="match status" value="1"/>
</dbReference>
<dbReference type="InterPro" id="IPR036322">
    <property type="entry name" value="WD40_repeat_dom_sf"/>
</dbReference>
<feature type="compositionally biased region" description="Polar residues" evidence="1">
    <location>
        <begin position="314"/>
        <end position="334"/>
    </location>
</feature>
<dbReference type="InterPro" id="IPR042622">
    <property type="entry name" value="Znf106"/>
</dbReference>
<dbReference type="Proteomes" id="UP001168821">
    <property type="component" value="Unassembled WGS sequence"/>
</dbReference>
<sequence>MSHGRANRENNKSNKIFSHYTKQQKLRRGTEFDNYHYNRPYSKFQYYSAKYNFQPRWSYRRRRPPPHASDSRHSRSPSPFSGTEEYTMKKIQETSDMIKKRLMMPEDDVVDAPKTPPVSDEQPVETDTKSSKNESEKAAAKTNKKAIQYNVGEIHQKIITHITNLSHGKKMNLICANSSGYDVAIQQIHKQKRLELSKVLRDMCSNQTVESSEVINAIIPDIGIKIEDLPLEVIQELSSTLNLNFDDASCSQSAEGTVSVKTENVVTVEEGENEIIASSGVEESGVIDIDKIKQEINTDCEVKDDEVDFPMENSGFNSTSLSSLDGLSQTQENNCADMDDPSQIQQSHFPEVDGPNQIPQNHFTNIWIKSENIDANTFITASVQTDSNELKSVSTQTDCPLVNKTNKFDIDKDKINSLDDAISAMLEIDKEITRLTIMRQSIFAKIQKKENSKNEKVTIKTKSKGKSPTKRTEITKNEKSSKQHKMVTRATANHETQKTTTETKNNSAEVTNDTNLTKEKLIYYEKPLKFESISEKILVIKVIENIVLAASEKGNVFYINALDGTVVTNIHVSELPIVSLCHWVTSKGKLLLLIGTANNKLHEYNYDTRELIRVTNIKDIIQCMEVAWFYIFIGTTAGNLIRYSLKQCKVEFKDKISDDNVMVLKAAQEGARRVLLVGMRNAPVFVRDAMSGLRLRTMTESVTPTVYSLILENSMVYCGTTAHDILVYSFHDGNLVRKYQASNSKGISCLRVSGDLLFASCYNGNVYVYDIKTHKYVGSIEGPGGVILSMEVVKNIVIVGTMSLNFKSVLIPEYILKHSKI</sequence>
<dbReference type="GO" id="GO:0017124">
    <property type="term" value="F:SH3 domain binding"/>
    <property type="evidence" value="ECO:0007669"/>
    <property type="project" value="TreeGrafter"/>
</dbReference>
<feature type="compositionally biased region" description="Basic and acidic residues" evidence="1">
    <location>
        <begin position="126"/>
        <end position="139"/>
    </location>
</feature>
<feature type="compositionally biased region" description="Basic residues" evidence="1">
    <location>
        <begin position="459"/>
        <end position="469"/>
    </location>
</feature>
<accession>A0AA38I347</accession>
<protein>
    <recommendedName>
        <fullName evidence="4">Zinc finger protein 106</fullName>
    </recommendedName>
</protein>
<evidence type="ECO:0000256" key="1">
    <source>
        <dbReference type="SAM" id="MobiDB-lite"/>
    </source>
</evidence>
<dbReference type="PANTHER" id="PTHR14435:SF2">
    <property type="entry name" value="ZINC FINGER PROTEIN 106"/>
    <property type="match status" value="1"/>
</dbReference>
<gene>
    <name evidence="2" type="ORF">Zmor_020115</name>
</gene>
<comment type="caution">
    <text evidence="2">The sequence shown here is derived from an EMBL/GenBank/DDBJ whole genome shotgun (WGS) entry which is preliminary data.</text>
</comment>